<reference evidence="1 2" key="1">
    <citation type="submission" date="2020-08" db="EMBL/GenBank/DDBJ databases">
        <title>Genomic Encyclopedia of Type Strains, Phase IV (KMG-V): Genome sequencing to study the core and pangenomes of soil and plant-associated prokaryotes.</title>
        <authorList>
            <person name="Whitman W."/>
        </authorList>
    </citation>
    <scope>NUCLEOTIDE SEQUENCE [LARGE SCALE GENOMIC DNA]</scope>
    <source>
        <strain evidence="1 2">B3ACCR2</strain>
    </source>
</reference>
<organism evidence="1 2">
    <name type="scientific">Terracoccus luteus</name>
    <dbReference type="NCBI Taxonomy" id="53356"/>
    <lineage>
        <taxon>Bacteria</taxon>
        <taxon>Bacillati</taxon>
        <taxon>Actinomycetota</taxon>
        <taxon>Actinomycetes</taxon>
        <taxon>Micrococcales</taxon>
        <taxon>Intrasporangiaceae</taxon>
        <taxon>Terracoccus</taxon>
    </lineage>
</organism>
<sequence length="307" mass="33486">MTGRERRARAEAVAAEQGGVLSRRQLRSLGITHDHVRNEVTAQRWSPLGRQAVAVHRGPLPVEARAWAAVWEVGERVATLDGVTALAAGGLTGFDEPRLHLSVRHVHSIEPVPDVTVHKLIRRVDGEVLTTGIPRVRPAVATVRAAGWAVTDRQAALLLLMPVQQGLVTPAALQEAATTCLGRRRRRFIRTVIADVADGVRALGELDFAQLCRARGLPEPTRQSLRTGPRGRMYLDVHWRGARLVVEIDGVQHRQGIAVSLDNLGRNSVALANDTVLRIDLVGLRLFEDEFMAQVAAGLGARATRSR</sequence>
<proteinExistence type="predicted"/>
<dbReference type="RefSeq" id="WP_184511375.1">
    <property type="nucleotide sequence ID" value="NZ_JACHVT010000011.1"/>
</dbReference>
<evidence type="ECO:0000313" key="2">
    <source>
        <dbReference type="Proteomes" id="UP000590811"/>
    </source>
</evidence>
<dbReference type="EMBL" id="JACHVT010000011">
    <property type="protein sequence ID" value="MBB2988422.1"/>
    <property type="molecule type" value="Genomic_DNA"/>
</dbReference>
<name>A0A839Q5F2_9MICO</name>
<dbReference type="Proteomes" id="UP000590811">
    <property type="component" value="Unassembled WGS sequence"/>
</dbReference>
<protein>
    <recommendedName>
        <fullName evidence="3">DUF559 domain-containing protein</fullName>
    </recommendedName>
</protein>
<dbReference type="AlphaFoldDB" id="A0A839Q5F2"/>
<accession>A0A839Q5F2</accession>
<comment type="caution">
    <text evidence="1">The sequence shown here is derived from an EMBL/GenBank/DDBJ whole genome shotgun (WGS) entry which is preliminary data.</text>
</comment>
<evidence type="ECO:0008006" key="3">
    <source>
        <dbReference type="Google" id="ProtNLM"/>
    </source>
</evidence>
<evidence type="ECO:0000313" key="1">
    <source>
        <dbReference type="EMBL" id="MBB2988422.1"/>
    </source>
</evidence>
<gene>
    <name evidence="1" type="ORF">FHW14_003616</name>
</gene>